<dbReference type="PANTHER" id="PTHR42792:SF2">
    <property type="entry name" value="FLAGELLIN"/>
    <property type="match status" value="1"/>
</dbReference>
<dbReference type="GO" id="GO:0005576">
    <property type="term" value="C:extracellular region"/>
    <property type="evidence" value="ECO:0007669"/>
    <property type="project" value="UniProtKB-SubCell"/>
</dbReference>
<dbReference type="Proteomes" id="UP000322454">
    <property type="component" value="Unassembled WGS sequence"/>
</dbReference>
<dbReference type="Pfam" id="PF00669">
    <property type="entry name" value="Flagellin_N"/>
    <property type="match status" value="1"/>
</dbReference>
<sequence length="297" mass="30444">MYNGLFINSNQSAIIATDNLQNTNNSLGQALNELSSGLQITGAWVNPAGYEIAQSLNATTLGINQATSNANNGNSLINIASGALSTIQGMLGTMQTLATNAANGTNSSANLQALNSEFQQLQSEITQIAGSTSFNGLHLLNGGGTLTTLGSTSISAFSFQIGPNAGTTNNQISVSIQGVASNLLGLNNGTSVQSSLSQVNLTSSTNALTALSAVQAAVNQVAGISGQLGSYQNRVTQILGNLQTEGTNTQAAYNNIMDVNFAQEMSQFTLLSTLAQSGEAMLSQASMVPQGLLTLLK</sequence>
<dbReference type="InterPro" id="IPR001029">
    <property type="entry name" value="Flagellin_N"/>
</dbReference>
<dbReference type="InterPro" id="IPR001492">
    <property type="entry name" value="Flagellin"/>
</dbReference>
<evidence type="ECO:0000256" key="3">
    <source>
        <dbReference type="RuleBase" id="RU362073"/>
    </source>
</evidence>
<accession>A0A520XA62</accession>
<keyword evidence="2 3" id="KW-0975">Bacterial flagellum</keyword>
<dbReference type="PRINTS" id="PR00207">
    <property type="entry name" value="FLAGELLIN"/>
</dbReference>
<evidence type="ECO:0000313" key="6">
    <source>
        <dbReference type="EMBL" id="RZV38089.1"/>
    </source>
</evidence>
<dbReference type="EMBL" id="SHMQ01000024">
    <property type="protein sequence ID" value="RZV38089.1"/>
    <property type="molecule type" value="Genomic_DNA"/>
</dbReference>
<evidence type="ECO:0000259" key="5">
    <source>
        <dbReference type="Pfam" id="PF00700"/>
    </source>
</evidence>
<keyword evidence="3" id="KW-0964">Secreted</keyword>
<name>A0A520XA62_9DELT</name>
<dbReference type="InterPro" id="IPR046358">
    <property type="entry name" value="Flagellin_C"/>
</dbReference>
<protein>
    <recommendedName>
        <fullName evidence="3">Flagellin</fullName>
    </recommendedName>
</protein>
<feature type="domain" description="Flagellin N-terminal" evidence="4">
    <location>
        <begin position="7"/>
        <end position="142"/>
    </location>
</feature>
<dbReference type="PANTHER" id="PTHR42792">
    <property type="entry name" value="FLAGELLIN"/>
    <property type="match status" value="1"/>
</dbReference>
<dbReference type="InterPro" id="IPR042187">
    <property type="entry name" value="Flagellin_C_sub2"/>
</dbReference>
<evidence type="ECO:0000256" key="1">
    <source>
        <dbReference type="ARBA" id="ARBA00005709"/>
    </source>
</evidence>
<comment type="caution">
    <text evidence="6">The sequence shown here is derived from an EMBL/GenBank/DDBJ whole genome shotgun (WGS) entry which is preliminary data.</text>
</comment>
<comment type="function">
    <text evidence="3">Flagellin is the subunit protein which polymerizes to form the filaments of bacterial flagella.</text>
</comment>
<comment type="similarity">
    <text evidence="1 3">Belongs to the bacterial flagellin family.</text>
</comment>
<proteinExistence type="inferred from homology"/>
<comment type="subcellular location">
    <subcellularLocation>
        <location evidence="3">Secreted</location>
    </subcellularLocation>
    <subcellularLocation>
        <location evidence="3">Bacterial flagellum</location>
    </subcellularLocation>
</comment>
<evidence type="ECO:0000256" key="2">
    <source>
        <dbReference type="ARBA" id="ARBA00023143"/>
    </source>
</evidence>
<dbReference type="SUPFAM" id="SSF64518">
    <property type="entry name" value="Phase 1 flagellin"/>
    <property type="match status" value="1"/>
</dbReference>
<dbReference type="Pfam" id="PF00700">
    <property type="entry name" value="Flagellin_C"/>
    <property type="match status" value="1"/>
</dbReference>
<feature type="domain" description="Flagellin C-terminal" evidence="5">
    <location>
        <begin position="212"/>
        <end position="296"/>
    </location>
</feature>
<dbReference type="GO" id="GO:0009288">
    <property type="term" value="C:bacterial-type flagellum"/>
    <property type="evidence" value="ECO:0007669"/>
    <property type="project" value="UniProtKB-SubCell"/>
</dbReference>
<dbReference type="GO" id="GO:0005198">
    <property type="term" value="F:structural molecule activity"/>
    <property type="evidence" value="ECO:0007669"/>
    <property type="project" value="UniProtKB-UniRule"/>
</dbReference>
<reference evidence="6 7" key="1">
    <citation type="submission" date="2019-01" db="EMBL/GenBank/DDBJ databases">
        <title>Insights into ecological role of a new deltaproteobacterial order Candidatus Sinidesulfobacterales (Sva0485) by metagenomics and metatranscriptomics.</title>
        <authorList>
            <person name="Tan S."/>
            <person name="Liu J."/>
            <person name="Fang Y."/>
            <person name="Hedlund B."/>
            <person name="Lian Z.-H."/>
            <person name="Huang L.-Y."/>
            <person name="Li J.-T."/>
            <person name="Huang L.-N."/>
            <person name="Li W.-J."/>
            <person name="Jiang H.-C."/>
            <person name="Dong H.-L."/>
            <person name="Shu W.-S."/>
        </authorList>
    </citation>
    <scope>NUCLEOTIDE SEQUENCE [LARGE SCALE GENOMIC DNA]</scope>
    <source>
        <strain evidence="6">AP4</strain>
    </source>
</reference>
<gene>
    <name evidence="6" type="ORF">EVJ48_07600</name>
</gene>
<organism evidence="6 7">
    <name type="scientific">Candidatus Acidulodesulfobacterium acidiphilum</name>
    <dbReference type="NCBI Taxonomy" id="2597224"/>
    <lineage>
        <taxon>Bacteria</taxon>
        <taxon>Deltaproteobacteria</taxon>
        <taxon>Candidatus Acidulodesulfobacterales</taxon>
        <taxon>Candidatus Acidulodesulfobacterium</taxon>
    </lineage>
</organism>
<evidence type="ECO:0000259" key="4">
    <source>
        <dbReference type="Pfam" id="PF00669"/>
    </source>
</evidence>
<dbReference type="Gene3D" id="6.10.10.10">
    <property type="entry name" value="Flagellar export chaperone, C-terminal domain"/>
    <property type="match status" value="1"/>
</dbReference>
<dbReference type="AlphaFoldDB" id="A0A520XA62"/>
<dbReference type="Gene3D" id="1.20.1330.10">
    <property type="entry name" value="f41 fragment of flagellin, N-terminal domain"/>
    <property type="match status" value="1"/>
</dbReference>
<evidence type="ECO:0000313" key="7">
    <source>
        <dbReference type="Proteomes" id="UP000322454"/>
    </source>
</evidence>